<dbReference type="Pfam" id="PF21344">
    <property type="entry name" value="Zn_ribbon_LysW"/>
    <property type="match status" value="1"/>
</dbReference>
<dbReference type="RefSeq" id="WP_369269311.1">
    <property type="nucleotide sequence ID" value="NZ_CP163432.1"/>
</dbReference>
<protein>
    <submittedName>
        <fullName evidence="1">Lysine biosynthesis protein LysW</fullName>
    </submittedName>
</protein>
<reference evidence="1" key="1">
    <citation type="submission" date="2024-07" db="EMBL/GenBank/DDBJ databases">
        <authorList>
            <person name="Yu S.T."/>
        </authorList>
    </citation>
    <scope>NUCLEOTIDE SEQUENCE</scope>
    <source>
        <strain evidence="1">R11</strain>
    </source>
</reference>
<gene>
    <name evidence="1" type="primary">lysW</name>
    <name evidence="1" type="ORF">AB5J55_03990</name>
</gene>
<evidence type="ECO:0000313" key="1">
    <source>
        <dbReference type="EMBL" id="XDQ08863.1"/>
    </source>
</evidence>
<dbReference type="Gene3D" id="2.20.28.160">
    <property type="match status" value="1"/>
</dbReference>
<name>A0AB39MS03_9ACTN</name>
<dbReference type="AlphaFoldDB" id="A0AB39MS03"/>
<dbReference type="EMBL" id="CP163432">
    <property type="protein sequence ID" value="XDQ08863.1"/>
    <property type="molecule type" value="Genomic_DNA"/>
</dbReference>
<sequence length="55" mass="5958">MIVACPECVSDVEVKEKPELNEIIECGDCAGELEVISLDPLLVAVAPEVEEDWGE</sequence>
<accession>A0AB39MS03</accession>
<dbReference type="NCBIfam" id="TIGR01206">
    <property type="entry name" value="lysW"/>
    <property type="match status" value="1"/>
</dbReference>
<dbReference type="InterPro" id="IPR005906">
    <property type="entry name" value="LysW"/>
</dbReference>
<organism evidence="1">
    <name type="scientific">Streptomyces sp. R11</name>
    <dbReference type="NCBI Taxonomy" id="3238625"/>
    <lineage>
        <taxon>Bacteria</taxon>
        <taxon>Bacillati</taxon>
        <taxon>Actinomycetota</taxon>
        <taxon>Actinomycetes</taxon>
        <taxon>Kitasatosporales</taxon>
        <taxon>Streptomycetaceae</taxon>
        <taxon>Streptomyces</taxon>
    </lineage>
</organism>
<proteinExistence type="predicted"/>